<evidence type="ECO:0000256" key="5">
    <source>
        <dbReference type="RuleBase" id="RU004508"/>
    </source>
</evidence>
<protein>
    <submittedName>
        <fullName evidence="6">Transcriptional regulator</fullName>
    </submittedName>
</protein>
<dbReference type="RefSeq" id="WP_230869317.1">
    <property type="nucleotide sequence ID" value="NZ_CP046640.1"/>
</dbReference>
<evidence type="ECO:0000256" key="2">
    <source>
        <dbReference type="ARBA" id="ARBA00037999"/>
    </source>
</evidence>
<sequence length="371" mass="41189">MKIPLLDLRGQYQQIKGEIKAAVNSVLESGQYILGEQVEKLEKEIASYCGVDYAVGVASGTDALLLSLKALEIKPGDEVILPTFTFFATAGVISHLGAIPAFVDIDPISYNIAPEKIKEKITDQTRAIIPVHLFGQPAEMDKIMETAADYNLKVVEDACQAIGAKYQGIQVGNFGNAAALSFFPSKNLGAYGDGGMVLTNDKLLAEKIKRLRLHGGERKYYHQEIGYNSRLDAIQAAILRVKLEYLTEWTDNRQRVAVTYNSAFKENKLDGMVSLPAKKIRDSTHVFHQYVIRTGDRDRLKLFLEKNGVSTGIYYPLPLHLQKCFKGLGYQEGELPVAEKICKQVLALPIDPGLNDEEISYIVKLFASKMR</sequence>
<reference evidence="6" key="1">
    <citation type="submission" date="2019-12" db="EMBL/GenBank/DDBJ databases">
        <authorList>
            <person name="zhang j."/>
            <person name="sun C.M."/>
        </authorList>
    </citation>
    <scope>NUCLEOTIDE SEQUENCE</scope>
    <source>
        <strain evidence="6">NS-1</strain>
    </source>
</reference>
<dbReference type="InterPro" id="IPR000653">
    <property type="entry name" value="DegT/StrS_aminotransferase"/>
</dbReference>
<dbReference type="Gene3D" id="3.40.640.10">
    <property type="entry name" value="Type I PLP-dependent aspartate aminotransferase-like (Major domain)"/>
    <property type="match status" value="1"/>
</dbReference>
<dbReference type="GO" id="GO:0008483">
    <property type="term" value="F:transaminase activity"/>
    <property type="evidence" value="ECO:0007669"/>
    <property type="project" value="TreeGrafter"/>
</dbReference>
<gene>
    <name evidence="6" type="ORF">GM661_06695</name>
</gene>
<evidence type="ECO:0000313" key="6">
    <source>
        <dbReference type="EMBL" id="QTL97695.1"/>
    </source>
</evidence>
<proteinExistence type="inferred from homology"/>
<accession>A0A8A7KC89</accession>
<dbReference type="CDD" id="cd00616">
    <property type="entry name" value="AHBA_syn"/>
    <property type="match status" value="1"/>
</dbReference>
<keyword evidence="7" id="KW-1185">Reference proteome</keyword>
<dbReference type="EMBL" id="CP046640">
    <property type="protein sequence ID" value="QTL97695.1"/>
    <property type="molecule type" value="Genomic_DNA"/>
</dbReference>
<name>A0A8A7KC89_9FIRM</name>
<dbReference type="Gene3D" id="3.90.1150.10">
    <property type="entry name" value="Aspartate Aminotransferase, domain 1"/>
    <property type="match status" value="1"/>
</dbReference>
<dbReference type="PANTHER" id="PTHR30244">
    <property type="entry name" value="TRANSAMINASE"/>
    <property type="match status" value="1"/>
</dbReference>
<dbReference type="KEGG" id="ifn:GM661_06695"/>
<dbReference type="PANTHER" id="PTHR30244:SF36">
    <property type="entry name" value="3-OXO-GLUCOSE-6-PHOSPHATE:GLUTAMATE AMINOTRANSFERASE"/>
    <property type="match status" value="1"/>
</dbReference>
<dbReference type="Proteomes" id="UP000665020">
    <property type="component" value="Chromosome"/>
</dbReference>
<feature type="modified residue" description="N6-(pyridoxal phosphate)lysine" evidence="4">
    <location>
        <position position="186"/>
    </location>
</feature>
<dbReference type="InterPro" id="IPR015422">
    <property type="entry name" value="PyrdxlP-dep_Trfase_small"/>
</dbReference>
<dbReference type="AlphaFoldDB" id="A0A8A7KC89"/>
<evidence type="ECO:0000313" key="7">
    <source>
        <dbReference type="Proteomes" id="UP000665020"/>
    </source>
</evidence>
<organism evidence="6 7">
    <name type="scientific">Iocasia fonsfrigidae</name>
    <dbReference type="NCBI Taxonomy" id="2682810"/>
    <lineage>
        <taxon>Bacteria</taxon>
        <taxon>Bacillati</taxon>
        <taxon>Bacillota</taxon>
        <taxon>Clostridia</taxon>
        <taxon>Halanaerobiales</taxon>
        <taxon>Halanaerobiaceae</taxon>
        <taxon>Iocasia</taxon>
    </lineage>
</organism>
<dbReference type="InterPro" id="IPR015424">
    <property type="entry name" value="PyrdxlP-dep_Trfase"/>
</dbReference>
<dbReference type="FunFam" id="3.40.640.10:FF:000089">
    <property type="entry name" value="Aminotransferase, DegT/DnrJ/EryC1/StrS family"/>
    <property type="match status" value="1"/>
</dbReference>
<feature type="active site" description="Proton acceptor" evidence="3">
    <location>
        <position position="186"/>
    </location>
</feature>
<dbReference type="PIRSF" id="PIRSF000390">
    <property type="entry name" value="PLP_StrS"/>
    <property type="match status" value="1"/>
</dbReference>
<dbReference type="SUPFAM" id="SSF53383">
    <property type="entry name" value="PLP-dependent transferases"/>
    <property type="match status" value="1"/>
</dbReference>
<evidence type="ECO:0000256" key="1">
    <source>
        <dbReference type="ARBA" id="ARBA00022898"/>
    </source>
</evidence>
<dbReference type="Pfam" id="PF01041">
    <property type="entry name" value="DegT_DnrJ_EryC1"/>
    <property type="match status" value="1"/>
</dbReference>
<dbReference type="GO" id="GO:0030170">
    <property type="term" value="F:pyridoxal phosphate binding"/>
    <property type="evidence" value="ECO:0007669"/>
    <property type="project" value="UniProtKB-ARBA"/>
</dbReference>
<evidence type="ECO:0000256" key="4">
    <source>
        <dbReference type="PIRSR" id="PIRSR000390-2"/>
    </source>
</evidence>
<keyword evidence="1 4" id="KW-0663">Pyridoxal phosphate</keyword>
<dbReference type="GO" id="GO:0000271">
    <property type="term" value="P:polysaccharide biosynthetic process"/>
    <property type="evidence" value="ECO:0007669"/>
    <property type="project" value="TreeGrafter"/>
</dbReference>
<dbReference type="InterPro" id="IPR015421">
    <property type="entry name" value="PyrdxlP-dep_Trfase_major"/>
</dbReference>
<comment type="similarity">
    <text evidence="2 5">Belongs to the DegT/DnrJ/EryC1 family.</text>
</comment>
<evidence type="ECO:0000256" key="3">
    <source>
        <dbReference type="PIRSR" id="PIRSR000390-1"/>
    </source>
</evidence>